<keyword evidence="6 26" id="KW-1133">Transmembrane helix</keyword>
<comment type="catalytic activity">
    <reaction evidence="9">
        <text>L-lysyl-L-alanine(out) = L-lysyl-L-alanine(in)</text>
        <dbReference type="Rhea" id="RHEA:79399"/>
        <dbReference type="ChEBI" id="CHEBI:229954"/>
    </reaction>
</comment>
<evidence type="ECO:0000256" key="21">
    <source>
        <dbReference type="ARBA" id="ARBA00044924"/>
    </source>
</evidence>
<evidence type="ECO:0000256" key="7">
    <source>
        <dbReference type="ARBA" id="ARBA00023136"/>
    </source>
</evidence>
<accession>A0A223S1K8</accession>
<keyword evidence="4" id="KW-0813">Transport</keyword>
<evidence type="ECO:0000313" key="29">
    <source>
        <dbReference type="Proteomes" id="UP000215005"/>
    </source>
</evidence>
<comment type="catalytic activity">
    <reaction evidence="20">
        <text>L-alanyl-L-lysine(out) = L-alanyl-L-lysine(in)</text>
        <dbReference type="Rhea" id="RHEA:79415"/>
        <dbReference type="ChEBI" id="CHEBI:192470"/>
    </reaction>
</comment>
<comment type="catalytic activity">
    <reaction evidence="21">
        <text>L-lysyl-glycine(out) = L-lysyl-glycine(in)</text>
        <dbReference type="Rhea" id="RHEA:79407"/>
        <dbReference type="ChEBI" id="CHEBI:191202"/>
    </reaction>
</comment>
<evidence type="ECO:0000256" key="12">
    <source>
        <dbReference type="ARBA" id="ARBA00044884"/>
    </source>
</evidence>
<sequence>MRADGHTWRWAGYTALTACFLIGFFHRFAPATFADTIAASLGASATGLGILAAGHFWIYTAAQIPAGMVLDRYGARSSVAVASALVALGSVLLATAGGLVQATCGPILTGLGMSAVFVGVMRFNAEAFPAHRYGLVTGVTMLIANVGSIAAGSPAALLLEHWSWRTVFGVAGLVSAVLAVLVWAVVREPRDHPSAIGVTASPALAEEDAGTARRSARAAWVPRGVWPIFWATIGTNGTFYAFSGLWGVPMLTDGFGLSVTEAAAYTTLALTVYGLGAFAIGAVSDRAGVRKPFVVGCSVLAFAAWALLALAPWQPGWSGFLLYAMTGLAASQVTVSFATLKELVPTRVATALAVANTGVFAASAVIQPAFGWVLDHTSRDLGGYQVALALPIALAAAGLVAAWTTTETHCREQTVGVSDSARRSP</sequence>
<dbReference type="InterPro" id="IPR036259">
    <property type="entry name" value="MFS_trans_sf"/>
</dbReference>
<comment type="function">
    <text evidence="24">Lysosomal dipeptide uniporter that selectively exports lysine, arginine or histidine-containing dipeptides with a net positive charge from the lysosome lumen into the cytosol. Could play a role in a specific type of protein O-glycosylation indirectly regulating macrophages migration and tissue invasion. Also essential for liver homeostasis.</text>
</comment>
<comment type="catalytic activity">
    <reaction evidence="17">
        <text>L-lysyl-L-lysine(out) = L-lysyl-L-lysine(in)</text>
        <dbReference type="Rhea" id="RHEA:79403"/>
        <dbReference type="ChEBI" id="CHEBI:229956"/>
    </reaction>
</comment>
<dbReference type="Gene3D" id="1.20.1250.20">
    <property type="entry name" value="MFS general substrate transporter like domains"/>
    <property type="match status" value="2"/>
</dbReference>
<evidence type="ECO:0000313" key="28">
    <source>
        <dbReference type="EMBL" id="ASU81998.1"/>
    </source>
</evidence>
<dbReference type="GO" id="GO:0005765">
    <property type="term" value="C:lysosomal membrane"/>
    <property type="evidence" value="ECO:0007669"/>
    <property type="project" value="UniProtKB-SubCell"/>
</dbReference>
<dbReference type="InterPro" id="IPR011701">
    <property type="entry name" value="MFS"/>
</dbReference>
<feature type="transmembrane region" description="Helical" evidence="26">
    <location>
        <begin position="224"/>
        <end position="242"/>
    </location>
</feature>
<dbReference type="RefSeq" id="WP_094932201.1">
    <property type="nucleotide sequence ID" value="NZ_CP022753.1"/>
</dbReference>
<comment type="subcellular location">
    <subcellularLocation>
        <location evidence="2">Cell membrane</location>
        <topology evidence="2">Multi-pass membrane protein</topology>
    </subcellularLocation>
    <subcellularLocation>
        <location evidence="1">Lysosome membrane</location>
        <topology evidence="1">Multi-pass membrane protein</topology>
    </subcellularLocation>
</comment>
<evidence type="ECO:0000256" key="3">
    <source>
        <dbReference type="ARBA" id="ARBA00008335"/>
    </source>
</evidence>
<evidence type="ECO:0000256" key="11">
    <source>
        <dbReference type="ARBA" id="ARBA00044881"/>
    </source>
</evidence>
<comment type="catalytic activity">
    <reaction evidence="19">
        <text>L-histidyl-L-alpha-amino acid(out) = L-histidyl-L-alpha-amino acid(in)</text>
        <dbReference type="Rhea" id="RHEA:79379"/>
        <dbReference type="ChEBI" id="CHEBI:229964"/>
    </reaction>
</comment>
<evidence type="ECO:0000256" key="13">
    <source>
        <dbReference type="ARBA" id="ARBA00044891"/>
    </source>
</evidence>
<evidence type="ECO:0000256" key="6">
    <source>
        <dbReference type="ARBA" id="ARBA00022989"/>
    </source>
</evidence>
<dbReference type="SUPFAM" id="SSF103473">
    <property type="entry name" value="MFS general substrate transporter"/>
    <property type="match status" value="1"/>
</dbReference>
<evidence type="ECO:0000256" key="14">
    <source>
        <dbReference type="ARBA" id="ARBA00044893"/>
    </source>
</evidence>
<feature type="transmembrane region" description="Helical" evidence="26">
    <location>
        <begin position="79"/>
        <end position="100"/>
    </location>
</feature>
<dbReference type="GO" id="GO:0022857">
    <property type="term" value="F:transmembrane transporter activity"/>
    <property type="evidence" value="ECO:0007669"/>
    <property type="project" value="InterPro"/>
</dbReference>
<comment type="catalytic activity">
    <reaction evidence="13">
        <text>L-lysyl-L-alpha-amino acid(out) = L-lysyl-L-alpha-amino acid(in)</text>
        <dbReference type="Rhea" id="RHEA:79387"/>
        <dbReference type="ChEBI" id="CHEBI:229965"/>
    </reaction>
</comment>
<evidence type="ECO:0000256" key="26">
    <source>
        <dbReference type="SAM" id="Phobius"/>
    </source>
</evidence>
<proteinExistence type="inferred from homology"/>
<dbReference type="PANTHER" id="PTHR23512">
    <property type="entry name" value="MAJOR FACILITATOR SUPERFAMILY DOMAIN-CONTAINING PROTEIN 1"/>
    <property type="match status" value="1"/>
</dbReference>
<protein>
    <recommendedName>
        <fullName evidence="22">Lysosomal dipeptide transporter MFSD1</fullName>
    </recommendedName>
    <alternativeName>
        <fullName evidence="23">Major facilitator superfamily domain-containing protein 1</fullName>
    </alternativeName>
</protein>
<keyword evidence="8" id="KW-0458">Lysosome</keyword>
<keyword evidence="7 26" id="KW-0472">Membrane</keyword>
<dbReference type="InterPro" id="IPR052187">
    <property type="entry name" value="MFSD1"/>
</dbReference>
<comment type="catalytic activity">
    <reaction evidence="15">
        <text>L-aspartyl-L-lysine(out) = L-aspartyl-L-lysine(in)</text>
        <dbReference type="Rhea" id="RHEA:79411"/>
        <dbReference type="ChEBI" id="CHEBI:229953"/>
    </reaction>
</comment>
<name>A0A223S1K8_9ACTN</name>
<evidence type="ECO:0000256" key="23">
    <source>
        <dbReference type="ARBA" id="ARBA00045018"/>
    </source>
</evidence>
<dbReference type="EMBL" id="CP022753">
    <property type="protein sequence ID" value="ASU81998.1"/>
    <property type="molecule type" value="Genomic_DNA"/>
</dbReference>
<comment type="catalytic activity">
    <reaction evidence="12">
        <text>L-alpha-aminoacyl-L-histidine(out) = L-alpha-aminoacyl-L-histidine(in)</text>
        <dbReference type="Rhea" id="RHEA:79375"/>
        <dbReference type="ChEBI" id="CHEBI:229967"/>
    </reaction>
</comment>
<dbReference type="AlphaFoldDB" id="A0A223S1K8"/>
<dbReference type="KEGG" id="ngv:CDO52_03660"/>
<evidence type="ECO:0000256" key="19">
    <source>
        <dbReference type="ARBA" id="ARBA00044912"/>
    </source>
</evidence>
<gene>
    <name evidence="28" type="ORF">CDO52_03660</name>
</gene>
<evidence type="ECO:0000256" key="20">
    <source>
        <dbReference type="ARBA" id="ARBA00044919"/>
    </source>
</evidence>
<comment type="subunit">
    <text evidence="25">Homodimer. Interacts with lysosomal protein GLMP (via lumenal domain); the interaction starts while both proteins are still in the endoplasmic reticulum and is required for stabilization of MFSD1 in lysosomes but has no direct effect on its targeting to lysosomes or transporter activity.</text>
</comment>
<comment type="catalytic activity">
    <reaction evidence="10">
        <text>L-histidyl-glycine(out) = L-histidyl-glycine(in)</text>
        <dbReference type="Rhea" id="RHEA:79395"/>
        <dbReference type="ChEBI" id="CHEBI:229957"/>
    </reaction>
</comment>
<evidence type="ECO:0000256" key="4">
    <source>
        <dbReference type="ARBA" id="ARBA00022448"/>
    </source>
</evidence>
<dbReference type="GO" id="GO:0005886">
    <property type="term" value="C:plasma membrane"/>
    <property type="evidence" value="ECO:0007669"/>
    <property type="project" value="UniProtKB-SubCell"/>
</dbReference>
<evidence type="ECO:0000256" key="25">
    <source>
        <dbReference type="ARBA" id="ARBA00046376"/>
    </source>
</evidence>
<dbReference type="Proteomes" id="UP000215005">
    <property type="component" value="Chromosome"/>
</dbReference>
<comment type="catalytic activity">
    <reaction evidence="14">
        <text>L-alpha-aminoacyl-L-lysine(out) = L-alpha-aminoacyl-L-lysine(in)</text>
        <dbReference type="Rhea" id="RHEA:79383"/>
        <dbReference type="ChEBI" id="CHEBI:229966"/>
    </reaction>
</comment>
<feature type="domain" description="Major facilitator superfamily (MFS) profile" evidence="27">
    <location>
        <begin position="11"/>
        <end position="409"/>
    </location>
</feature>
<evidence type="ECO:0000256" key="17">
    <source>
        <dbReference type="ARBA" id="ARBA00044900"/>
    </source>
</evidence>
<comment type="catalytic activity">
    <reaction evidence="18">
        <text>L-arginyl-glycine(out) = L-arginyl-glycine(in)</text>
        <dbReference type="Rhea" id="RHEA:79391"/>
        <dbReference type="ChEBI" id="CHEBI:229955"/>
    </reaction>
</comment>
<feature type="transmembrane region" description="Helical" evidence="26">
    <location>
        <begin position="293"/>
        <end position="314"/>
    </location>
</feature>
<feature type="transmembrane region" description="Helical" evidence="26">
    <location>
        <begin position="162"/>
        <end position="186"/>
    </location>
</feature>
<organism evidence="28 29">
    <name type="scientific">Nocardiopsis gilva YIM 90087</name>
    <dbReference type="NCBI Taxonomy" id="1235441"/>
    <lineage>
        <taxon>Bacteria</taxon>
        <taxon>Bacillati</taxon>
        <taxon>Actinomycetota</taxon>
        <taxon>Actinomycetes</taxon>
        <taxon>Streptosporangiales</taxon>
        <taxon>Nocardiopsidaceae</taxon>
        <taxon>Nocardiopsis</taxon>
    </lineage>
</organism>
<dbReference type="PANTHER" id="PTHR23512:SF3">
    <property type="entry name" value="MAJOR FACILITATOR SUPERFAMILY DOMAIN-CONTAINING PROTEIN 1"/>
    <property type="match status" value="1"/>
</dbReference>
<feature type="transmembrane region" description="Helical" evidence="26">
    <location>
        <begin position="382"/>
        <end position="403"/>
    </location>
</feature>
<feature type="transmembrane region" description="Helical" evidence="26">
    <location>
        <begin position="106"/>
        <end position="123"/>
    </location>
</feature>
<evidence type="ECO:0000256" key="8">
    <source>
        <dbReference type="ARBA" id="ARBA00023228"/>
    </source>
</evidence>
<evidence type="ECO:0000256" key="10">
    <source>
        <dbReference type="ARBA" id="ARBA00044878"/>
    </source>
</evidence>
<evidence type="ECO:0000256" key="15">
    <source>
        <dbReference type="ARBA" id="ARBA00044898"/>
    </source>
</evidence>
<evidence type="ECO:0000256" key="24">
    <source>
        <dbReference type="ARBA" id="ARBA00045709"/>
    </source>
</evidence>
<evidence type="ECO:0000256" key="5">
    <source>
        <dbReference type="ARBA" id="ARBA00022692"/>
    </source>
</evidence>
<feature type="transmembrane region" description="Helical" evidence="26">
    <location>
        <begin position="7"/>
        <end position="25"/>
    </location>
</feature>
<dbReference type="PROSITE" id="PS50850">
    <property type="entry name" value="MFS"/>
    <property type="match status" value="1"/>
</dbReference>
<dbReference type="Pfam" id="PF07690">
    <property type="entry name" value="MFS_1"/>
    <property type="match status" value="1"/>
</dbReference>
<feature type="transmembrane region" description="Helical" evidence="26">
    <location>
        <begin position="352"/>
        <end position="370"/>
    </location>
</feature>
<evidence type="ECO:0000256" key="1">
    <source>
        <dbReference type="ARBA" id="ARBA00004155"/>
    </source>
</evidence>
<feature type="transmembrane region" description="Helical" evidence="26">
    <location>
        <begin position="262"/>
        <end position="281"/>
    </location>
</feature>
<keyword evidence="5 26" id="KW-0812">Transmembrane</keyword>
<evidence type="ECO:0000256" key="2">
    <source>
        <dbReference type="ARBA" id="ARBA00004651"/>
    </source>
</evidence>
<reference evidence="28 29" key="1">
    <citation type="submission" date="2017-08" db="EMBL/GenBank/DDBJ databases">
        <title>The complete genome sequence of Nocardiopsis gilva YIM 90087.</title>
        <authorList>
            <person name="Yin M."/>
            <person name="Tang S."/>
        </authorList>
    </citation>
    <scope>NUCLEOTIDE SEQUENCE [LARGE SCALE GENOMIC DNA]</scope>
    <source>
        <strain evidence="28 29">YIM 90087</strain>
    </source>
</reference>
<comment type="catalytic activity">
    <reaction evidence="16">
        <text>L-arginyl-L-alpha-amino acid(out) = L-arginyl-L-alpha-amino acid(in)</text>
        <dbReference type="Rhea" id="RHEA:79371"/>
        <dbReference type="ChEBI" id="CHEBI:84315"/>
    </reaction>
</comment>
<evidence type="ECO:0000256" key="18">
    <source>
        <dbReference type="ARBA" id="ARBA00044903"/>
    </source>
</evidence>
<keyword evidence="29" id="KW-1185">Reference proteome</keyword>
<dbReference type="InterPro" id="IPR020846">
    <property type="entry name" value="MFS_dom"/>
</dbReference>
<comment type="catalytic activity">
    <reaction evidence="11">
        <text>L-alpha-aminoacyl-L-arginine(out) = L-alpha-aminoacyl-L-arginine(in)</text>
        <dbReference type="Rhea" id="RHEA:79367"/>
        <dbReference type="ChEBI" id="CHEBI:229968"/>
    </reaction>
</comment>
<comment type="similarity">
    <text evidence="3">Belongs to the major facilitator superfamily.</text>
</comment>
<evidence type="ECO:0000259" key="27">
    <source>
        <dbReference type="PROSITE" id="PS50850"/>
    </source>
</evidence>
<feature type="transmembrane region" description="Helical" evidence="26">
    <location>
        <begin position="135"/>
        <end position="156"/>
    </location>
</feature>
<evidence type="ECO:0000256" key="16">
    <source>
        <dbReference type="ARBA" id="ARBA00044899"/>
    </source>
</evidence>
<feature type="transmembrane region" description="Helical" evidence="26">
    <location>
        <begin position="37"/>
        <end position="58"/>
    </location>
</feature>
<evidence type="ECO:0000256" key="9">
    <source>
        <dbReference type="ARBA" id="ARBA00044876"/>
    </source>
</evidence>
<evidence type="ECO:0000256" key="22">
    <source>
        <dbReference type="ARBA" id="ARBA00044985"/>
    </source>
</evidence>
<dbReference type="OrthoDB" id="4332123at2"/>
<feature type="transmembrane region" description="Helical" evidence="26">
    <location>
        <begin position="320"/>
        <end position="340"/>
    </location>
</feature>